<dbReference type="Pfam" id="PF01252">
    <property type="entry name" value="Peptidase_A8"/>
    <property type="match status" value="1"/>
</dbReference>
<comment type="function">
    <text evidence="9 10">This protein specifically catalyzes the removal of signal peptides from prolipoproteins.</text>
</comment>
<keyword evidence="5 9" id="KW-0064">Aspartyl protease</keyword>
<evidence type="ECO:0000256" key="6">
    <source>
        <dbReference type="ARBA" id="ARBA00022801"/>
    </source>
</evidence>
<reference evidence="13" key="1">
    <citation type="submission" date="2017-09" db="EMBL/GenBank/DDBJ databases">
        <title>Bacterial strain isolated from the female urinary microbiota.</title>
        <authorList>
            <person name="Thomas-White K."/>
            <person name="Kumar N."/>
            <person name="Forster S."/>
            <person name="Putonti C."/>
            <person name="Lawley T."/>
            <person name="Wolfe A.J."/>
        </authorList>
    </citation>
    <scope>NUCLEOTIDE SEQUENCE [LARGE SCALE GENOMIC DNA]</scope>
    <source>
        <strain evidence="13">UMB0959</strain>
    </source>
</reference>
<proteinExistence type="inferred from homology"/>
<organism evidence="12 13">
    <name type="scientific">Nosocomiicoccus massiliensis</name>
    <dbReference type="NCBI Taxonomy" id="1232430"/>
    <lineage>
        <taxon>Bacteria</taxon>
        <taxon>Bacillati</taxon>
        <taxon>Bacillota</taxon>
        <taxon>Bacilli</taxon>
        <taxon>Bacillales</taxon>
        <taxon>Staphylococcaceae</taxon>
        <taxon>Nosocomiicoccus</taxon>
    </lineage>
</organism>
<comment type="catalytic activity">
    <reaction evidence="9 10">
        <text>Release of signal peptides from bacterial membrane prolipoproteins. Hydrolyzes -Xaa-Yaa-Zaa-|-(S,diacylglyceryl)Cys-, in which Xaa is hydrophobic (preferably Leu), and Yaa (Ala or Ser) and Zaa (Gly or Ala) have small, neutral side chains.</text>
        <dbReference type="EC" id="3.4.23.36"/>
    </reaction>
</comment>
<evidence type="ECO:0000256" key="1">
    <source>
        <dbReference type="ARBA" id="ARBA00006139"/>
    </source>
</evidence>
<gene>
    <name evidence="9 12" type="primary">lspA</name>
    <name evidence="12" type="ORF">CJ229_000280</name>
</gene>
<keyword evidence="13" id="KW-1185">Reference proteome</keyword>
<evidence type="ECO:0000256" key="2">
    <source>
        <dbReference type="ARBA" id="ARBA00022475"/>
    </source>
</evidence>
<dbReference type="EC" id="3.4.23.36" evidence="9"/>
<dbReference type="InterPro" id="IPR001872">
    <property type="entry name" value="Peptidase_A8"/>
</dbReference>
<keyword evidence="2 9" id="KW-1003">Cell membrane</keyword>
<feature type="active site" evidence="9">
    <location>
        <position position="117"/>
    </location>
</feature>
<evidence type="ECO:0000256" key="9">
    <source>
        <dbReference type="HAMAP-Rule" id="MF_00161"/>
    </source>
</evidence>
<dbReference type="AlphaFoldDB" id="A0AAF0YN17"/>
<keyword evidence="6 9" id="KW-0378">Hydrolase</keyword>
<dbReference type="PROSITE" id="PS00855">
    <property type="entry name" value="SPASE_II"/>
    <property type="match status" value="1"/>
</dbReference>
<dbReference type="NCBIfam" id="TIGR00077">
    <property type="entry name" value="lspA"/>
    <property type="match status" value="1"/>
</dbReference>
<evidence type="ECO:0000256" key="4">
    <source>
        <dbReference type="ARBA" id="ARBA00022692"/>
    </source>
</evidence>
<evidence type="ECO:0000256" key="8">
    <source>
        <dbReference type="ARBA" id="ARBA00023136"/>
    </source>
</evidence>
<evidence type="ECO:0000256" key="10">
    <source>
        <dbReference type="RuleBase" id="RU000594"/>
    </source>
</evidence>
<evidence type="ECO:0000313" key="12">
    <source>
        <dbReference type="EMBL" id="WOS96212.1"/>
    </source>
</evidence>
<dbReference type="PANTHER" id="PTHR33695:SF1">
    <property type="entry name" value="LIPOPROTEIN SIGNAL PEPTIDASE"/>
    <property type="match status" value="1"/>
</dbReference>
<sequence>MKNYRIIPMSIFGIGILALDQITKFLVVKFMDYGESIPIIENFLSITSHRNSGAAWGMLQGKMWLFYIITVFVIIMLVYFYKKEATDNLLLQLSLTMLIAGALGNFIDRVLFQEVVDMIDTMIFSYDFPIFNVADSSLTIGVILMLFQFFTERGEQSGN</sequence>
<keyword evidence="7 9" id="KW-1133">Transmembrane helix</keyword>
<feature type="transmembrane region" description="Helical" evidence="9">
    <location>
        <begin position="64"/>
        <end position="82"/>
    </location>
</feature>
<evidence type="ECO:0000256" key="5">
    <source>
        <dbReference type="ARBA" id="ARBA00022750"/>
    </source>
</evidence>
<name>A0AAF0YN17_9STAP</name>
<accession>A0AAF0YN17</accession>
<evidence type="ECO:0000256" key="7">
    <source>
        <dbReference type="ARBA" id="ARBA00022989"/>
    </source>
</evidence>
<dbReference type="Proteomes" id="UP000243626">
    <property type="component" value="Chromosome"/>
</dbReference>
<keyword evidence="8 9" id="KW-0472">Membrane</keyword>
<dbReference type="GO" id="GO:0004190">
    <property type="term" value="F:aspartic-type endopeptidase activity"/>
    <property type="evidence" value="ECO:0007669"/>
    <property type="project" value="UniProtKB-UniRule"/>
</dbReference>
<reference evidence="12 13" key="2">
    <citation type="submission" date="2023-10" db="EMBL/GenBank/DDBJ databases">
        <authorList>
            <person name="Choi B."/>
        </authorList>
    </citation>
    <scope>NUCLEOTIDE SEQUENCE [LARGE SCALE GENOMIC DNA]</scope>
    <source>
        <strain evidence="12 13">UMB0959</strain>
    </source>
</reference>
<dbReference type="PRINTS" id="PR00781">
    <property type="entry name" value="LIPOSIGPTASE"/>
</dbReference>
<comment type="similarity">
    <text evidence="1 9 11">Belongs to the peptidase A8 family.</text>
</comment>
<dbReference type="HAMAP" id="MF_00161">
    <property type="entry name" value="LspA"/>
    <property type="match status" value="1"/>
</dbReference>
<feature type="active site" evidence="9">
    <location>
        <position position="135"/>
    </location>
</feature>
<dbReference type="PANTHER" id="PTHR33695">
    <property type="entry name" value="LIPOPROTEIN SIGNAL PEPTIDASE"/>
    <property type="match status" value="1"/>
</dbReference>
<dbReference type="GO" id="GO:0005886">
    <property type="term" value="C:plasma membrane"/>
    <property type="evidence" value="ECO:0007669"/>
    <property type="project" value="UniProtKB-SubCell"/>
</dbReference>
<dbReference type="EMBL" id="CP136964">
    <property type="protein sequence ID" value="WOS96212.1"/>
    <property type="molecule type" value="Genomic_DNA"/>
</dbReference>
<dbReference type="KEGG" id="nmy:CJ229_000280"/>
<keyword evidence="3 9" id="KW-0645">Protease</keyword>
<evidence type="ECO:0000313" key="13">
    <source>
        <dbReference type="Proteomes" id="UP000243626"/>
    </source>
</evidence>
<feature type="transmembrane region" description="Helical" evidence="9">
    <location>
        <begin position="128"/>
        <end position="150"/>
    </location>
</feature>
<evidence type="ECO:0000256" key="3">
    <source>
        <dbReference type="ARBA" id="ARBA00022670"/>
    </source>
</evidence>
<comment type="caution">
    <text evidence="9">Lacks conserved residue(s) required for the propagation of feature annotation.</text>
</comment>
<dbReference type="RefSeq" id="WP_070457603.1">
    <property type="nucleotide sequence ID" value="NZ_CP136964.1"/>
</dbReference>
<feature type="transmembrane region" description="Helical" evidence="9">
    <location>
        <begin position="88"/>
        <end position="107"/>
    </location>
</feature>
<evidence type="ECO:0000256" key="11">
    <source>
        <dbReference type="RuleBase" id="RU004181"/>
    </source>
</evidence>
<keyword evidence="4 9" id="KW-0812">Transmembrane</keyword>
<comment type="subcellular location">
    <subcellularLocation>
        <location evidence="9">Cell membrane</location>
        <topology evidence="9">Multi-pass membrane protein</topology>
    </subcellularLocation>
</comment>
<protein>
    <recommendedName>
        <fullName evidence="9">Lipoprotein signal peptidase</fullName>
        <ecNumber evidence="9">3.4.23.36</ecNumber>
    </recommendedName>
    <alternativeName>
        <fullName evidence="9">Prolipoprotein signal peptidase</fullName>
    </alternativeName>
    <alternativeName>
        <fullName evidence="9">Signal peptidase II</fullName>
        <shortName evidence="9">SPase II</shortName>
    </alternativeName>
</protein>
<dbReference type="GO" id="GO:0006508">
    <property type="term" value="P:proteolysis"/>
    <property type="evidence" value="ECO:0007669"/>
    <property type="project" value="UniProtKB-KW"/>
</dbReference>
<comment type="pathway">
    <text evidence="9">Protein modification; lipoprotein biosynthesis (signal peptide cleavage).</text>
</comment>